<keyword evidence="3 12" id="KW-0479">Metal-binding</keyword>
<dbReference type="GO" id="GO:0005737">
    <property type="term" value="C:cytoplasm"/>
    <property type="evidence" value="ECO:0007669"/>
    <property type="project" value="TreeGrafter"/>
</dbReference>
<evidence type="ECO:0000256" key="10">
    <source>
        <dbReference type="ARBA" id="ARBA00048336"/>
    </source>
</evidence>
<comment type="subcellular location">
    <subcellularLocation>
        <location evidence="1 12">Nucleus</location>
    </subcellularLocation>
</comment>
<evidence type="ECO:0000256" key="1">
    <source>
        <dbReference type="ARBA" id="ARBA00004123"/>
    </source>
</evidence>
<dbReference type="InterPro" id="IPR038534">
    <property type="entry name" value="Rtr1/RPAP2_sf"/>
</dbReference>
<keyword evidence="7 12" id="KW-0904">Protein phosphatase</keyword>
<evidence type="ECO:0000256" key="11">
    <source>
        <dbReference type="PROSITE-ProRule" id="PRU00812"/>
    </source>
</evidence>
<comment type="catalytic activity">
    <reaction evidence="9 12">
        <text>O-phospho-L-seryl-[protein] + H2O = L-seryl-[protein] + phosphate</text>
        <dbReference type="Rhea" id="RHEA:20629"/>
        <dbReference type="Rhea" id="RHEA-COMP:9863"/>
        <dbReference type="Rhea" id="RHEA-COMP:11604"/>
        <dbReference type="ChEBI" id="CHEBI:15377"/>
        <dbReference type="ChEBI" id="CHEBI:29999"/>
        <dbReference type="ChEBI" id="CHEBI:43474"/>
        <dbReference type="ChEBI" id="CHEBI:83421"/>
        <dbReference type="EC" id="3.1.3.16"/>
    </reaction>
</comment>
<comment type="catalytic activity">
    <reaction evidence="10 12">
        <text>O-phospho-L-threonyl-[protein] + H2O = L-threonyl-[protein] + phosphate</text>
        <dbReference type="Rhea" id="RHEA:47004"/>
        <dbReference type="Rhea" id="RHEA-COMP:11060"/>
        <dbReference type="Rhea" id="RHEA-COMP:11605"/>
        <dbReference type="ChEBI" id="CHEBI:15377"/>
        <dbReference type="ChEBI" id="CHEBI:30013"/>
        <dbReference type="ChEBI" id="CHEBI:43474"/>
        <dbReference type="ChEBI" id="CHEBI:61977"/>
        <dbReference type="EC" id="3.1.3.16"/>
    </reaction>
</comment>
<keyword evidence="5 12" id="KW-0378">Hydrolase</keyword>
<dbReference type="Gene3D" id="1.25.40.820">
    <property type="match status" value="1"/>
</dbReference>
<dbReference type="InterPro" id="IPR039693">
    <property type="entry name" value="Rtr1/RPAP2"/>
</dbReference>
<evidence type="ECO:0000256" key="6">
    <source>
        <dbReference type="ARBA" id="ARBA00022833"/>
    </source>
</evidence>
<dbReference type="EMBL" id="ASGP02000001">
    <property type="protein sequence ID" value="KAH9529979.1"/>
    <property type="molecule type" value="Genomic_DNA"/>
</dbReference>
<dbReference type="InterPro" id="IPR007308">
    <property type="entry name" value="Rtr1/RPAP2_dom"/>
</dbReference>
<evidence type="ECO:0000256" key="9">
    <source>
        <dbReference type="ARBA" id="ARBA00047761"/>
    </source>
</evidence>
<dbReference type="AlphaFoldDB" id="A0A922IH12"/>
<proteinExistence type="inferred from homology"/>
<dbReference type="Proteomes" id="UP000790347">
    <property type="component" value="Unassembled WGS sequence"/>
</dbReference>
<comment type="function">
    <text evidence="12">Putative RNA polymerase II subunit B1 C-terminal domain (CTD) phosphatase involved in RNA polymerase II transcription regulation.</text>
</comment>
<evidence type="ECO:0000259" key="13">
    <source>
        <dbReference type="PROSITE" id="PS51479"/>
    </source>
</evidence>
<dbReference type="PANTHER" id="PTHR14732">
    <property type="entry name" value="RNA POLYMERASE II SUBUNIT B1 CTD PHOSPHATASE RPAP2-RELATED"/>
    <property type="match status" value="1"/>
</dbReference>
<gene>
    <name evidence="14" type="primary">RPAP2</name>
    <name evidence="14" type="ORF">DERF_003827</name>
</gene>
<dbReference type="GO" id="GO:0008420">
    <property type="term" value="F:RNA polymerase II CTD heptapeptide repeat phosphatase activity"/>
    <property type="evidence" value="ECO:0007669"/>
    <property type="project" value="UniProtKB-UniRule"/>
</dbReference>
<keyword evidence="8 12" id="KW-0539">Nucleus</keyword>
<accession>A0A922IH12</accession>
<reference evidence="14" key="1">
    <citation type="submission" date="2013-05" db="EMBL/GenBank/DDBJ databases">
        <authorList>
            <person name="Yim A.K.Y."/>
            <person name="Chan T.F."/>
            <person name="Ji K.M."/>
            <person name="Liu X.Y."/>
            <person name="Zhou J.W."/>
            <person name="Li R.Q."/>
            <person name="Yang K.Y."/>
            <person name="Li J."/>
            <person name="Li M."/>
            <person name="Law P.T.W."/>
            <person name="Wu Y.L."/>
            <person name="Cai Z.L."/>
            <person name="Qin H."/>
            <person name="Bao Y."/>
            <person name="Leung R.K.K."/>
            <person name="Ng P.K.S."/>
            <person name="Zou J."/>
            <person name="Zhong X.J."/>
            <person name="Ran P.X."/>
            <person name="Zhong N.S."/>
            <person name="Liu Z.G."/>
            <person name="Tsui S.K.W."/>
        </authorList>
    </citation>
    <scope>NUCLEOTIDE SEQUENCE</scope>
    <source>
        <strain evidence="14">Derf</strain>
        <tissue evidence="14">Whole organism</tissue>
    </source>
</reference>
<organism evidence="14 15">
    <name type="scientific">Dermatophagoides farinae</name>
    <name type="common">American house dust mite</name>
    <dbReference type="NCBI Taxonomy" id="6954"/>
    <lineage>
        <taxon>Eukaryota</taxon>
        <taxon>Metazoa</taxon>
        <taxon>Ecdysozoa</taxon>
        <taxon>Arthropoda</taxon>
        <taxon>Chelicerata</taxon>
        <taxon>Arachnida</taxon>
        <taxon>Acari</taxon>
        <taxon>Acariformes</taxon>
        <taxon>Sarcoptiformes</taxon>
        <taxon>Astigmata</taxon>
        <taxon>Psoroptidia</taxon>
        <taxon>Analgoidea</taxon>
        <taxon>Pyroglyphidae</taxon>
        <taxon>Dermatophagoidinae</taxon>
        <taxon>Dermatophagoides</taxon>
    </lineage>
</organism>
<keyword evidence="6 12" id="KW-0862">Zinc</keyword>
<comment type="similarity">
    <text evidence="2 11 12">Belongs to the RPAP2 family.</text>
</comment>
<dbReference type="GO" id="GO:0043175">
    <property type="term" value="F:RNA polymerase core enzyme binding"/>
    <property type="evidence" value="ECO:0007669"/>
    <property type="project" value="UniProtKB-UniRule"/>
</dbReference>
<evidence type="ECO:0000256" key="5">
    <source>
        <dbReference type="ARBA" id="ARBA00022801"/>
    </source>
</evidence>
<evidence type="ECO:0000313" key="14">
    <source>
        <dbReference type="EMBL" id="KAH9529979.1"/>
    </source>
</evidence>
<sequence>MNPDKNREYRYKCLKIVQKYIECFDNDGNQIQFIVKEFLDDCHYLTKSYYEDLTIERASIDFCGYTLCTNRLSKTSKNQFKLNQIYHIHQNKVYDITRRKNFCSNQCFKQSEHIKDQLSSEPYFMRKNDDDQFHQIKLYDGHDYKCGDEFKLITLENKSNGEQKSKLQNSVLKNEKTIESKLSAPYLKEEEFNELKEKFRNFNIQEKFANQTEISTKFSNKNQNNEEQEQLLLDEIDRMSISTASSISDLSMKSTNSKRGMLKKRKFYENIVKKISSWITDDTRNLLKINAVKQNSIPQLPEIVDNVEDDEKKLQRYRWQYIRLCARLNEEEIEDEKYDRMVCDSGKKRSKTNKKSVFKQIDHDLSPDKLWNLFTCPAISSTMTIGNDTKKVHFANDVNGEKIESEKNDDDEEIFFRPLNDNQHACVKRKQIFLQEIHTFLHEILDNQIEIDEISDHIHSLINTLNLNAATTTMGRKENFLITIFLFRIILRYRMIDKSNELETIYRTNIFIAKILDRFQLTYESIDKSIDEIFNLHK</sequence>
<feature type="domain" description="RTR1-type" evidence="13">
    <location>
        <begin position="40"/>
        <end position="127"/>
    </location>
</feature>
<keyword evidence="15" id="KW-1185">Reference proteome</keyword>
<dbReference type="GO" id="GO:0008270">
    <property type="term" value="F:zinc ion binding"/>
    <property type="evidence" value="ECO:0007669"/>
    <property type="project" value="UniProtKB-KW"/>
</dbReference>
<dbReference type="GO" id="GO:0005634">
    <property type="term" value="C:nucleus"/>
    <property type="evidence" value="ECO:0007669"/>
    <property type="project" value="UniProtKB-SubCell"/>
</dbReference>
<evidence type="ECO:0000256" key="12">
    <source>
        <dbReference type="RuleBase" id="RU367080"/>
    </source>
</evidence>
<keyword evidence="4 12" id="KW-0863">Zinc-finger</keyword>
<evidence type="ECO:0000256" key="8">
    <source>
        <dbReference type="ARBA" id="ARBA00023242"/>
    </source>
</evidence>
<reference evidence="14" key="2">
    <citation type="journal article" date="2022" name="Res Sq">
        <title>Comparative Genomics Reveals Insights into the Divergent Evolution of Astigmatic Mites and Household Pest Adaptations.</title>
        <authorList>
            <person name="Xiong Q."/>
            <person name="Wan A.T.-Y."/>
            <person name="Liu X.-Y."/>
            <person name="Fung C.S.-H."/>
            <person name="Xiao X."/>
            <person name="Malainual N."/>
            <person name="Hou J."/>
            <person name="Wang L."/>
            <person name="Wang M."/>
            <person name="Yang K."/>
            <person name="Cui Y."/>
            <person name="Leung E."/>
            <person name="Nong W."/>
            <person name="Shin S.-K."/>
            <person name="Au S."/>
            <person name="Jeong K.Y."/>
            <person name="Chew F.T."/>
            <person name="Hui J."/>
            <person name="Leung T.F."/>
            <person name="Tungtrongchitr A."/>
            <person name="Zhong N."/>
            <person name="Liu Z."/>
            <person name="Tsui S."/>
        </authorList>
    </citation>
    <scope>NUCLEOTIDE SEQUENCE</scope>
    <source>
        <strain evidence="14">Derf</strain>
        <tissue evidence="14">Whole organism</tissue>
    </source>
</reference>
<evidence type="ECO:0000256" key="2">
    <source>
        <dbReference type="ARBA" id="ARBA00005676"/>
    </source>
</evidence>
<protein>
    <recommendedName>
        <fullName evidence="12">RNA polymerase II subunit B1 CTD phosphatase RPAP2 homolog</fullName>
        <ecNumber evidence="12">3.1.3.16</ecNumber>
    </recommendedName>
</protein>
<evidence type="ECO:0000256" key="3">
    <source>
        <dbReference type="ARBA" id="ARBA00022723"/>
    </source>
</evidence>
<dbReference type="Pfam" id="PF04181">
    <property type="entry name" value="RPAP2_Rtr1"/>
    <property type="match status" value="1"/>
</dbReference>
<evidence type="ECO:0000256" key="7">
    <source>
        <dbReference type="ARBA" id="ARBA00022912"/>
    </source>
</evidence>
<dbReference type="PROSITE" id="PS51479">
    <property type="entry name" value="ZF_RTR1"/>
    <property type="match status" value="1"/>
</dbReference>
<name>A0A922IH12_DERFA</name>
<comment type="caution">
    <text evidence="14">The sequence shown here is derived from an EMBL/GenBank/DDBJ whole genome shotgun (WGS) entry which is preliminary data.</text>
</comment>
<dbReference type="EC" id="3.1.3.16" evidence="12"/>
<dbReference type="PANTHER" id="PTHR14732:SF0">
    <property type="entry name" value="RNA POLYMERASE II SUBUNIT B1 CTD PHOSPHATASE RPAP2-RELATED"/>
    <property type="match status" value="1"/>
</dbReference>
<evidence type="ECO:0000313" key="15">
    <source>
        <dbReference type="Proteomes" id="UP000790347"/>
    </source>
</evidence>
<evidence type="ECO:0000256" key="4">
    <source>
        <dbReference type="ARBA" id="ARBA00022771"/>
    </source>
</evidence>